<keyword evidence="1" id="KW-1133">Transmembrane helix</keyword>
<evidence type="ECO:0000256" key="1">
    <source>
        <dbReference type="SAM" id="Phobius"/>
    </source>
</evidence>
<reference evidence="2 3" key="1">
    <citation type="journal article" date="2016" name="ISME J.">
        <title>Chasing the elusive Euryarchaeota class WSA2: genomes reveal a uniquely fastidious methyl-reducing methanogen.</title>
        <authorList>
            <person name="Nobu M.K."/>
            <person name="Narihiro T."/>
            <person name="Kuroda K."/>
            <person name="Mei R."/>
            <person name="Liu W.T."/>
        </authorList>
    </citation>
    <scope>NUCLEOTIDE SEQUENCE [LARGE SCALE GENOMIC DNA]</scope>
    <source>
        <strain evidence="2">U1lsi0528_Bin055</strain>
    </source>
</reference>
<comment type="caution">
    <text evidence="2">The sequence shown here is derived from an EMBL/GenBank/DDBJ whole genome shotgun (WGS) entry which is preliminary data.</text>
</comment>
<evidence type="ECO:0000313" key="2">
    <source>
        <dbReference type="EMBL" id="KYC52318.1"/>
    </source>
</evidence>
<name>A0A150J5A9_9EURY</name>
<keyword evidence="1" id="KW-0472">Membrane</keyword>
<dbReference type="Proteomes" id="UP000075398">
    <property type="component" value="Unassembled WGS sequence"/>
</dbReference>
<evidence type="ECO:0000313" key="3">
    <source>
        <dbReference type="Proteomes" id="UP000075398"/>
    </source>
</evidence>
<protein>
    <submittedName>
        <fullName evidence="2">Uncharacterized protein</fullName>
    </submittedName>
</protein>
<gene>
    <name evidence="2" type="ORF">AMQ22_00882</name>
</gene>
<dbReference type="EMBL" id="LNGC01000027">
    <property type="protein sequence ID" value="KYC52318.1"/>
    <property type="molecule type" value="Genomic_DNA"/>
</dbReference>
<proteinExistence type="predicted"/>
<dbReference type="AlphaFoldDB" id="A0A150J5A9"/>
<keyword evidence="1" id="KW-0812">Transmembrane</keyword>
<sequence length="179" mass="20360">MLRLIIKFKKTKKGQDIIDNIVAMGIFTIAFLYIVYSTVSTIAPILETEEYIDVQLTAFTTIEKVISDPTYGLASRDHVISYDKLVEFLSKEDTAKYPFCPLNKSQNSYIKLLDSLGLIDTNNNLAKYNLQFVITSTYVKVQTLANVSQLDIDDFNYSLPNGYSVSDKIFYNTDKAYLL</sequence>
<organism evidence="2 3">
    <name type="scientific">Candidatus Methanofastidiosum methylothiophilum</name>
    <dbReference type="NCBI Taxonomy" id="1705564"/>
    <lineage>
        <taxon>Archaea</taxon>
        <taxon>Methanobacteriati</taxon>
        <taxon>Methanobacteriota</taxon>
        <taxon>Stenosarchaea group</taxon>
        <taxon>Candidatus Methanofastidiosia</taxon>
        <taxon>Candidatus Methanofastidiosales</taxon>
        <taxon>Candidatus Methanofastidiosaceae</taxon>
        <taxon>Candidatus Methanofastidiosum</taxon>
    </lineage>
</organism>
<feature type="transmembrane region" description="Helical" evidence="1">
    <location>
        <begin position="21"/>
        <end position="39"/>
    </location>
</feature>
<accession>A0A150J5A9</accession>
<dbReference type="STRING" id="1705564.APG08_00477"/>